<proteinExistence type="inferred from homology"/>
<dbReference type="AlphaFoldDB" id="A0A815NZM8"/>
<dbReference type="Pfam" id="PF08327">
    <property type="entry name" value="AHSA1"/>
    <property type="match status" value="1"/>
</dbReference>
<dbReference type="Proteomes" id="UP000663860">
    <property type="component" value="Unassembled WGS sequence"/>
</dbReference>
<reference evidence="3" key="1">
    <citation type="submission" date="2021-02" db="EMBL/GenBank/DDBJ databases">
        <authorList>
            <person name="Nowell W R."/>
        </authorList>
    </citation>
    <scope>NUCLEOTIDE SEQUENCE</scope>
</reference>
<evidence type="ECO:0000259" key="2">
    <source>
        <dbReference type="Pfam" id="PF08327"/>
    </source>
</evidence>
<dbReference type="InterPro" id="IPR023393">
    <property type="entry name" value="START-like_dom_sf"/>
</dbReference>
<evidence type="ECO:0000256" key="1">
    <source>
        <dbReference type="ARBA" id="ARBA00006817"/>
    </source>
</evidence>
<organism evidence="3 4">
    <name type="scientific">Adineta steineri</name>
    <dbReference type="NCBI Taxonomy" id="433720"/>
    <lineage>
        <taxon>Eukaryota</taxon>
        <taxon>Metazoa</taxon>
        <taxon>Spiralia</taxon>
        <taxon>Gnathifera</taxon>
        <taxon>Rotifera</taxon>
        <taxon>Eurotatoria</taxon>
        <taxon>Bdelloidea</taxon>
        <taxon>Adinetida</taxon>
        <taxon>Adinetidae</taxon>
        <taxon>Adineta</taxon>
    </lineage>
</organism>
<evidence type="ECO:0000313" key="3">
    <source>
        <dbReference type="EMBL" id="CAF1443022.1"/>
    </source>
</evidence>
<dbReference type="InterPro" id="IPR013538">
    <property type="entry name" value="ASHA1/2-like_C"/>
</dbReference>
<dbReference type="Gene3D" id="3.30.530.20">
    <property type="match status" value="1"/>
</dbReference>
<name>A0A815NZM8_9BILA</name>
<comment type="caution">
    <text evidence="3">The sequence shown here is derived from an EMBL/GenBank/DDBJ whole genome shotgun (WGS) entry which is preliminary data.</text>
</comment>
<gene>
    <name evidence="3" type="ORF">IZO911_LOCUS41913</name>
</gene>
<accession>A0A815NZM8</accession>
<sequence>MNNAPTCGNPNCNCEVCTENCNCGCSKIMIMEKMIVQNIISINADAATVWNVLTKPEETKKYMFGCETVSDWKEGSTLDWKGTYDGKDMVFVKGKILQIQPNKLLKYTVIDPNATYADIPENYLNVTYELNEQNGGTTLKVTQDGFEDAAEGEKRYKDSYNNGDGWNPILVQIKKIAEEK</sequence>
<feature type="domain" description="Activator of Hsp90 ATPase homologue 1/2-like C-terminal" evidence="2">
    <location>
        <begin position="44"/>
        <end position="177"/>
    </location>
</feature>
<dbReference type="EMBL" id="CAJNOE010001682">
    <property type="protein sequence ID" value="CAF1443022.1"/>
    <property type="molecule type" value="Genomic_DNA"/>
</dbReference>
<protein>
    <recommendedName>
        <fullName evidence="2">Activator of Hsp90 ATPase homologue 1/2-like C-terminal domain-containing protein</fullName>
    </recommendedName>
</protein>
<evidence type="ECO:0000313" key="4">
    <source>
        <dbReference type="Proteomes" id="UP000663860"/>
    </source>
</evidence>
<comment type="similarity">
    <text evidence="1">Belongs to the AHA1 family.</text>
</comment>
<dbReference type="SUPFAM" id="SSF55961">
    <property type="entry name" value="Bet v1-like"/>
    <property type="match status" value="1"/>
</dbReference>